<dbReference type="Pfam" id="PF00892">
    <property type="entry name" value="EamA"/>
    <property type="match status" value="2"/>
</dbReference>
<evidence type="ECO:0000256" key="7">
    <source>
        <dbReference type="SAM" id="Phobius"/>
    </source>
</evidence>
<organism evidence="9 10">
    <name type="scientific">Acaryochloris thomasi RCC1774</name>
    <dbReference type="NCBI Taxonomy" id="1764569"/>
    <lineage>
        <taxon>Bacteria</taxon>
        <taxon>Bacillati</taxon>
        <taxon>Cyanobacteriota</taxon>
        <taxon>Cyanophyceae</taxon>
        <taxon>Acaryochloridales</taxon>
        <taxon>Acaryochloridaceae</taxon>
        <taxon>Acaryochloris</taxon>
        <taxon>Acaryochloris thomasi</taxon>
    </lineage>
</organism>
<feature type="transmembrane region" description="Helical" evidence="7">
    <location>
        <begin position="64"/>
        <end position="83"/>
    </location>
</feature>
<dbReference type="Proteomes" id="UP000248857">
    <property type="component" value="Unassembled WGS sequence"/>
</dbReference>
<comment type="subcellular location">
    <subcellularLocation>
        <location evidence="1">Cell membrane</location>
        <topology evidence="1">Multi-pass membrane protein</topology>
    </subcellularLocation>
</comment>
<evidence type="ECO:0000256" key="6">
    <source>
        <dbReference type="ARBA" id="ARBA00023136"/>
    </source>
</evidence>
<evidence type="ECO:0000256" key="3">
    <source>
        <dbReference type="ARBA" id="ARBA00022475"/>
    </source>
</evidence>
<evidence type="ECO:0000313" key="10">
    <source>
        <dbReference type="Proteomes" id="UP000248857"/>
    </source>
</evidence>
<sequence length="255" mass="26846">MLAGLLFLGGGCGLLPIVLLRHPFQKPDYVQSGEWRWVWSSTLAGGIAPILLMVGLSTASASSVALLLNFEAVFTAILAWTVFRERWQWPVFLGIIPITVGGILLSQSTEAKGAGWSWGSLAVLGTCLAWAIDSNLTFRVSHRDPFQIALIKNGVAGIVNVAIASLIGQQFPDGSTLIQIGGVGFLCYGLTYCCFVLALRCIGSSRTAAFFALAPLVGSAIAVVVLHETVTAGVAIAALIMTGGALLCAWEPQAR</sequence>
<dbReference type="Gene3D" id="1.10.3730.20">
    <property type="match status" value="1"/>
</dbReference>
<comment type="caution">
    <text evidence="9">The sequence shown here is derived from an EMBL/GenBank/DDBJ whole genome shotgun (WGS) entry which is preliminary data.</text>
</comment>
<feature type="domain" description="EamA" evidence="8">
    <location>
        <begin position="2"/>
        <end position="106"/>
    </location>
</feature>
<keyword evidence="4 7" id="KW-0812">Transmembrane</keyword>
<dbReference type="PANTHER" id="PTHR42920:SF11">
    <property type="entry name" value="INNER MEMBRANE PROTEIN YTFF"/>
    <property type="match status" value="1"/>
</dbReference>
<protein>
    <recommendedName>
        <fullName evidence="8">EamA domain-containing protein</fullName>
    </recommendedName>
</protein>
<feature type="transmembrane region" description="Helical" evidence="7">
    <location>
        <begin position="232"/>
        <end position="250"/>
    </location>
</feature>
<reference evidence="9 10" key="1">
    <citation type="journal article" date="2018" name="Sci. Rep.">
        <title>A novel species of the marine cyanobacterium Acaryochloris with a unique pigment content and lifestyle.</title>
        <authorList>
            <person name="Partensky F."/>
            <person name="Six C."/>
            <person name="Ratin M."/>
            <person name="Garczarek L."/>
            <person name="Vaulot D."/>
            <person name="Probert I."/>
            <person name="Calteau A."/>
            <person name="Gourvil P."/>
            <person name="Marie D."/>
            <person name="Grebert T."/>
            <person name="Bouchier C."/>
            <person name="Le Panse S."/>
            <person name="Gachenot M."/>
            <person name="Rodriguez F."/>
            <person name="Garrido J.L."/>
        </authorList>
    </citation>
    <scope>NUCLEOTIDE SEQUENCE [LARGE SCALE GENOMIC DNA]</scope>
    <source>
        <strain evidence="9 10">RCC1774</strain>
    </source>
</reference>
<dbReference type="InterPro" id="IPR037185">
    <property type="entry name" value="EmrE-like"/>
</dbReference>
<feature type="transmembrane region" description="Helical" evidence="7">
    <location>
        <begin position="208"/>
        <end position="226"/>
    </location>
</feature>
<feature type="domain" description="EamA" evidence="8">
    <location>
        <begin position="118"/>
        <end position="247"/>
    </location>
</feature>
<dbReference type="EMBL" id="PQWO01000002">
    <property type="protein sequence ID" value="PZD74713.1"/>
    <property type="molecule type" value="Genomic_DNA"/>
</dbReference>
<feature type="transmembrane region" description="Helical" evidence="7">
    <location>
        <begin position="113"/>
        <end position="132"/>
    </location>
</feature>
<dbReference type="AlphaFoldDB" id="A0A2W1JN07"/>
<evidence type="ECO:0000313" key="9">
    <source>
        <dbReference type="EMBL" id="PZD74713.1"/>
    </source>
</evidence>
<gene>
    <name evidence="9" type="ORF">C1752_00575</name>
</gene>
<keyword evidence="3" id="KW-1003">Cell membrane</keyword>
<feature type="transmembrane region" description="Helical" evidence="7">
    <location>
        <begin position="177"/>
        <end position="199"/>
    </location>
</feature>
<evidence type="ECO:0000256" key="5">
    <source>
        <dbReference type="ARBA" id="ARBA00022989"/>
    </source>
</evidence>
<comment type="similarity">
    <text evidence="2">Belongs to the EamA transporter family.</text>
</comment>
<dbReference type="InterPro" id="IPR051258">
    <property type="entry name" value="Diverse_Substrate_Transporter"/>
</dbReference>
<feature type="transmembrane region" description="Helical" evidence="7">
    <location>
        <begin position="37"/>
        <end position="57"/>
    </location>
</feature>
<proteinExistence type="inferred from homology"/>
<feature type="transmembrane region" description="Helical" evidence="7">
    <location>
        <begin position="89"/>
        <end position="106"/>
    </location>
</feature>
<dbReference type="SUPFAM" id="SSF103481">
    <property type="entry name" value="Multidrug resistance efflux transporter EmrE"/>
    <property type="match status" value="2"/>
</dbReference>
<keyword evidence="5 7" id="KW-1133">Transmembrane helix</keyword>
<evidence type="ECO:0000256" key="2">
    <source>
        <dbReference type="ARBA" id="ARBA00007362"/>
    </source>
</evidence>
<dbReference type="PANTHER" id="PTHR42920">
    <property type="entry name" value="OS03G0707200 PROTEIN-RELATED"/>
    <property type="match status" value="1"/>
</dbReference>
<accession>A0A2W1JN07</accession>
<evidence type="ECO:0000259" key="8">
    <source>
        <dbReference type="Pfam" id="PF00892"/>
    </source>
</evidence>
<keyword evidence="10" id="KW-1185">Reference proteome</keyword>
<evidence type="ECO:0000256" key="4">
    <source>
        <dbReference type="ARBA" id="ARBA00022692"/>
    </source>
</evidence>
<name>A0A2W1JN07_9CYAN</name>
<dbReference type="GO" id="GO:0005886">
    <property type="term" value="C:plasma membrane"/>
    <property type="evidence" value="ECO:0007669"/>
    <property type="project" value="UniProtKB-SubCell"/>
</dbReference>
<keyword evidence="6 7" id="KW-0472">Membrane</keyword>
<dbReference type="InterPro" id="IPR000620">
    <property type="entry name" value="EamA_dom"/>
</dbReference>
<evidence type="ECO:0000256" key="1">
    <source>
        <dbReference type="ARBA" id="ARBA00004651"/>
    </source>
</evidence>